<evidence type="ECO:0000313" key="8">
    <source>
        <dbReference type="Proteomes" id="UP000785200"/>
    </source>
</evidence>
<keyword evidence="2" id="KW-0813">Transport</keyword>
<feature type="transmembrane region" description="Helical" evidence="6">
    <location>
        <begin position="20"/>
        <end position="37"/>
    </location>
</feature>
<evidence type="ECO:0000256" key="3">
    <source>
        <dbReference type="ARBA" id="ARBA00022692"/>
    </source>
</evidence>
<evidence type="ECO:0000256" key="6">
    <source>
        <dbReference type="SAM" id="Phobius"/>
    </source>
</evidence>
<accession>A0A9P7AUE9</accession>
<feature type="transmembrane region" description="Helical" evidence="6">
    <location>
        <begin position="180"/>
        <end position="203"/>
    </location>
</feature>
<dbReference type="PANTHER" id="PTHR43791:SF97">
    <property type="entry name" value="ALLANTOATE TRANSPORTER, PUTATIVE (AFU_ORTHOLOGUE AFUA_1G14700)-RELATED"/>
    <property type="match status" value="1"/>
</dbReference>
<comment type="subcellular location">
    <subcellularLocation>
        <location evidence="1">Membrane</location>
        <topology evidence="1">Multi-pass membrane protein</topology>
    </subcellularLocation>
</comment>
<dbReference type="AlphaFoldDB" id="A0A9P7AUE9"/>
<protein>
    <submittedName>
        <fullName evidence="7">Transporter</fullName>
    </submittedName>
</protein>
<dbReference type="OrthoDB" id="6730379at2759"/>
<feature type="transmembrane region" description="Helical" evidence="6">
    <location>
        <begin position="215"/>
        <end position="239"/>
    </location>
</feature>
<feature type="transmembrane region" description="Helical" evidence="6">
    <location>
        <begin position="338"/>
        <end position="362"/>
    </location>
</feature>
<dbReference type="GO" id="GO:0022857">
    <property type="term" value="F:transmembrane transporter activity"/>
    <property type="evidence" value="ECO:0007669"/>
    <property type="project" value="InterPro"/>
</dbReference>
<dbReference type="GO" id="GO:0016020">
    <property type="term" value="C:membrane"/>
    <property type="evidence" value="ECO:0007669"/>
    <property type="project" value="UniProtKB-SubCell"/>
</dbReference>
<organism evidence="7 8">
    <name type="scientific">Hyphodiscus hymeniophilus</name>
    <dbReference type="NCBI Taxonomy" id="353542"/>
    <lineage>
        <taxon>Eukaryota</taxon>
        <taxon>Fungi</taxon>
        <taxon>Dikarya</taxon>
        <taxon>Ascomycota</taxon>
        <taxon>Pezizomycotina</taxon>
        <taxon>Leotiomycetes</taxon>
        <taxon>Helotiales</taxon>
        <taxon>Hyphodiscaceae</taxon>
        <taxon>Hyphodiscus</taxon>
    </lineage>
</organism>
<gene>
    <name evidence="7" type="ORF">D0Z07_7340</name>
</gene>
<feature type="transmembrane region" description="Helical" evidence="6">
    <location>
        <begin position="245"/>
        <end position="262"/>
    </location>
</feature>
<evidence type="ECO:0000256" key="1">
    <source>
        <dbReference type="ARBA" id="ARBA00004141"/>
    </source>
</evidence>
<evidence type="ECO:0000256" key="5">
    <source>
        <dbReference type="ARBA" id="ARBA00023136"/>
    </source>
</evidence>
<dbReference type="Gene3D" id="1.20.1250.20">
    <property type="entry name" value="MFS general substrate transporter like domains"/>
    <property type="match status" value="2"/>
</dbReference>
<feature type="transmembrane region" description="Helical" evidence="6">
    <location>
        <begin position="111"/>
        <end position="131"/>
    </location>
</feature>
<evidence type="ECO:0000313" key="7">
    <source>
        <dbReference type="EMBL" id="KAG0646455.1"/>
    </source>
</evidence>
<feature type="transmembrane region" description="Helical" evidence="6">
    <location>
        <begin position="49"/>
        <end position="68"/>
    </location>
</feature>
<dbReference type="InterPro" id="IPR011701">
    <property type="entry name" value="MFS"/>
</dbReference>
<keyword evidence="4 6" id="KW-1133">Transmembrane helix</keyword>
<keyword evidence="8" id="KW-1185">Reference proteome</keyword>
<feature type="transmembrane region" description="Helical" evidence="6">
    <location>
        <begin position="274"/>
        <end position="295"/>
    </location>
</feature>
<dbReference type="Proteomes" id="UP000785200">
    <property type="component" value="Unassembled WGS sequence"/>
</dbReference>
<name>A0A9P7AUE9_9HELO</name>
<comment type="caution">
    <text evidence="7">The sequence shown here is derived from an EMBL/GenBank/DDBJ whole genome shotgun (WGS) entry which is preliminary data.</text>
</comment>
<evidence type="ECO:0000256" key="4">
    <source>
        <dbReference type="ARBA" id="ARBA00022989"/>
    </source>
</evidence>
<dbReference type="SUPFAM" id="SSF103473">
    <property type="entry name" value="MFS general substrate transporter"/>
    <property type="match status" value="1"/>
</dbReference>
<feature type="transmembrane region" description="Helical" evidence="6">
    <location>
        <begin position="80"/>
        <end position="99"/>
    </location>
</feature>
<dbReference type="Pfam" id="PF07690">
    <property type="entry name" value="MFS_1"/>
    <property type="match status" value="1"/>
</dbReference>
<keyword evidence="3 6" id="KW-0812">Transmembrane</keyword>
<dbReference type="InterPro" id="IPR036259">
    <property type="entry name" value="MFS_trans_sf"/>
</dbReference>
<dbReference type="EMBL" id="VNKQ01000015">
    <property type="protein sequence ID" value="KAG0646455.1"/>
    <property type="molecule type" value="Genomic_DNA"/>
</dbReference>
<sequence length="398" mass="44681">MGKVLPGVYFSQRFPLGKYVAIMMFLWGGVTVCTIAVNSYQGLLAQRFFLGVTEAGIAPAFSLITAMWYKRSEQPLRFAIWFSATGISVLIGSLIFYGIGHIEGRLSAWRYQFMIVGCFSCVWGICLWFLLPDSPLTAFFLSRDMKVVAIERMRQEQIGIENKRFKWDQVREAFKDPKTYLYMVMLFAINLANGAASGFGSIIVQSFGFTTFKTILLLGVAGVFVFVFTLGTGLVSAFWPNKRCYAAMFCCLPVFTGAFMIWRSDWQKNRAVSLWGFFMVTTFSGTQVMILSLVAANTAGHTKKAITSGLVWASYSTSNGIAPLLVKTEEKASHYPSAFIPIIATMVLVFVLLVLYRVYVLCLNKKRDSIRLVDMDEAARTGFLDITDRENGNFRYQA</sequence>
<proteinExistence type="predicted"/>
<reference evidence="7" key="1">
    <citation type="submission" date="2019-07" db="EMBL/GenBank/DDBJ databases">
        <title>Hyphodiscus hymeniophilus genome sequencing and assembly.</title>
        <authorList>
            <person name="Kramer G."/>
            <person name="Nodwell J."/>
        </authorList>
    </citation>
    <scope>NUCLEOTIDE SEQUENCE</scope>
    <source>
        <strain evidence="7">ATCC 34498</strain>
    </source>
</reference>
<keyword evidence="5 6" id="KW-0472">Membrane</keyword>
<evidence type="ECO:0000256" key="2">
    <source>
        <dbReference type="ARBA" id="ARBA00022448"/>
    </source>
</evidence>
<dbReference type="PANTHER" id="PTHR43791">
    <property type="entry name" value="PERMEASE-RELATED"/>
    <property type="match status" value="1"/>
</dbReference>